<comment type="caution">
    <text evidence="2">The sequence shown here is derived from an EMBL/GenBank/DDBJ whole genome shotgun (WGS) entry which is preliminary data.</text>
</comment>
<protein>
    <submittedName>
        <fullName evidence="2">Amidohydrolase</fullName>
    </submittedName>
</protein>
<reference evidence="2" key="1">
    <citation type="submission" date="2020-10" db="EMBL/GenBank/DDBJ databases">
        <authorList>
            <person name="Gilroy R."/>
        </authorList>
    </citation>
    <scope>NUCLEOTIDE SEQUENCE</scope>
    <source>
        <strain evidence="2">13361</strain>
    </source>
</reference>
<gene>
    <name evidence="2" type="ORF">IAB74_05020</name>
</gene>
<dbReference type="Pfam" id="PF01546">
    <property type="entry name" value="Peptidase_M20"/>
    <property type="match status" value="1"/>
</dbReference>
<dbReference type="SUPFAM" id="SSF55031">
    <property type="entry name" value="Bacterial exopeptidase dimerisation domain"/>
    <property type="match status" value="1"/>
</dbReference>
<proteinExistence type="predicted"/>
<dbReference type="PANTHER" id="PTHR11014:SF63">
    <property type="entry name" value="METALLOPEPTIDASE, PUTATIVE (AFU_ORTHOLOGUE AFUA_6G09600)-RELATED"/>
    <property type="match status" value="1"/>
</dbReference>
<feature type="binding site" evidence="1">
    <location>
        <position position="90"/>
    </location>
    <ligand>
        <name>Mn(2+)</name>
        <dbReference type="ChEBI" id="CHEBI:29035"/>
        <label>2</label>
    </ligand>
</feature>
<dbReference type="InterPro" id="IPR017439">
    <property type="entry name" value="Amidohydrolase"/>
</dbReference>
<dbReference type="GO" id="GO:0046872">
    <property type="term" value="F:metal ion binding"/>
    <property type="evidence" value="ECO:0007669"/>
    <property type="project" value="UniProtKB-KW"/>
</dbReference>
<feature type="binding site" evidence="1">
    <location>
        <position position="151"/>
    </location>
    <ligand>
        <name>Mn(2+)</name>
        <dbReference type="ChEBI" id="CHEBI:29035"/>
        <label>2</label>
    </ligand>
</feature>
<evidence type="ECO:0000313" key="3">
    <source>
        <dbReference type="Proteomes" id="UP000886796"/>
    </source>
</evidence>
<sequence>MPMEIFEDRRALHQIPELDRLLPETVAYITGKLSGLGCRVFSPIPGSVCAWFDFGQDKAIAFRSDADALPIGENTGLPFASRHPGRMHACGHDGHMAILLELARRLSRKETLNHNVLLVFQPAEETTGGARDICGTGIFKQYHVEAIFGLHLWPNLEAGVIASRCQEMMSRSCEVKVDITGRSAHIAKATEGIDAMAAGVDFYRKACAMEGALPKHIFRLLKFGKLESGTVCNAISGHTRLEGSLRAFQDDVFYSLRAGLVSIGKEVERSSGCTVSIYMNDGYPAVMNPTKLYNKVRSLVDFRELPEPSMITEDFSWYQKTLPGMFFFLGTGNTEALHSDRFDYPEEILVKGADFFQELAEKF</sequence>
<name>A0A9D1CLZ2_9FIRM</name>
<feature type="binding site" evidence="1">
    <location>
        <position position="92"/>
    </location>
    <ligand>
        <name>Mn(2+)</name>
        <dbReference type="ChEBI" id="CHEBI:29035"/>
        <label>2</label>
    </ligand>
</feature>
<keyword evidence="1" id="KW-0479">Metal-binding</keyword>
<comment type="cofactor">
    <cofactor evidence="1">
        <name>Mn(2+)</name>
        <dbReference type="ChEBI" id="CHEBI:29035"/>
    </cofactor>
    <text evidence="1">The Mn(2+) ion enhances activity.</text>
</comment>
<dbReference type="InterPro" id="IPR036264">
    <property type="entry name" value="Bact_exopeptidase_dim_dom"/>
</dbReference>
<dbReference type="PIRSF" id="PIRSF005962">
    <property type="entry name" value="Pept_M20D_amidohydro"/>
    <property type="match status" value="1"/>
</dbReference>
<dbReference type="Proteomes" id="UP000886796">
    <property type="component" value="Unassembled WGS sequence"/>
</dbReference>
<dbReference type="EMBL" id="DVFK01000070">
    <property type="protein sequence ID" value="HIQ67850.1"/>
    <property type="molecule type" value="Genomic_DNA"/>
</dbReference>
<dbReference type="Gene3D" id="3.30.70.360">
    <property type="match status" value="1"/>
</dbReference>
<dbReference type="NCBIfam" id="TIGR01891">
    <property type="entry name" value="amidohydrolases"/>
    <property type="match status" value="1"/>
</dbReference>
<dbReference type="GO" id="GO:0016787">
    <property type="term" value="F:hydrolase activity"/>
    <property type="evidence" value="ECO:0007669"/>
    <property type="project" value="InterPro"/>
</dbReference>
<dbReference type="InterPro" id="IPR002933">
    <property type="entry name" value="Peptidase_M20"/>
</dbReference>
<dbReference type="SUPFAM" id="SSF53187">
    <property type="entry name" value="Zn-dependent exopeptidases"/>
    <property type="match status" value="1"/>
</dbReference>
<evidence type="ECO:0000256" key="1">
    <source>
        <dbReference type="PIRSR" id="PIRSR005962-1"/>
    </source>
</evidence>
<feature type="binding site" evidence="1">
    <location>
        <position position="125"/>
    </location>
    <ligand>
        <name>Mn(2+)</name>
        <dbReference type="ChEBI" id="CHEBI:29035"/>
        <label>2</label>
    </ligand>
</feature>
<dbReference type="Gene3D" id="3.40.630.10">
    <property type="entry name" value="Zn peptidases"/>
    <property type="match status" value="1"/>
</dbReference>
<feature type="binding site" evidence="1">
    <location>
        <position position="338"/>
    </location>
    <ligand>
        <name>Mn(2+)</name>
        <dbReference type="ChEBI" id="CHEBI:29035"/>
        <label>2</label>
    </ligand>
</feature>
<organism evidence="2 3">
    <name type="scientific">Candidatus Faecousia excrementigallinarum</name>
    <dbReference type="NCBI Taxonomy" id="2840806"/>
    <lineage>
        <taxon>Bacteria</taxon>
        <taxon>Bacillati</taxon>
        <taxon>Bacillota</taxon>
        <taxon>Clostridia</taxon>
        <taxon>Eubacteriales</taxon>
        <taxon>Oscillospiraceae</taxon>
        <taxon>Faecousia</taxon>
    </lineage>
</organism>
<evidence type="ECO:0000313" key="2">
    <source>
        <dbReference type="EMBL" id="HIQ67850.1"/>
    </source>
</evidence>
<accession>A0A9D1CLZ2</accession>
<keyword evidence="1" id="KW-0464">Manganese</keyword>
<dbReference type="AlphaFoldDB" id="A0A9D1CLZ2"/>
<dbReference type="PANTHER" id="PTHR11014">
    <property type="entry name" value="PEPTIDASE M20 FAMILY MEMBER"/>
    <property type="match status" value="1"/>
</dbReference>
<reference evidence="2" key="2">
    <citation type="journal article" date="2021" name="PeerJ">
        <title>Extensive microbial diversity within the chicken gut microbiome revealed by metagenomics and culture.</title>
        <authorList>
            <person name="Gilroy R."/>
            <person name="Ravi A."/>
            <person name="Getino M."/>
            <person name="Pursley I."/>
            <person name="Horton D.L."/>
            <person name="Alikhan N.F."/>
            <person name="Baker D."/>
            <person name="Gharbi K."/>
            <person name="Hall N."/>
            <person name="Watson M."/>
            <person name="Adriaenssens E.M."/>
            <person name="Foster-Nyarko E."/>
            <person name="Jarju S."/>
            <person name="Secka A."/>
            <person name="Antonio M."/>
            <person name="Oren A."/>
            <person name="Chaudhuri R.R."/>
            <person name="La Ragione R."/>
            <person name="Hildebrand F."/>
            <person name="Pallen M.J."/>
        </authorList>
    </citation>
    <scope>NUCLEOTIDE SEQUENCE</scope>
    <source>
        <strain evidence="2">13361</strain>
    </source>
</reference>